<dbReference type="RefSeq" id="WP_379663633.1">
    <property type="nucleotide sequence ID" value="NZ_JBHUDG010000044.1"/>
</dbReference>
<dbReference type="InterPro" id="IPR019999">
    <property type="entry name" value="Anth_synth_I-like"/>
</dbReference>
<sequence>MDTAIDSLKWKALNWANQFEVCAVLDSNDYQEKYSKYQYLIAADYTDILHTDYREAFEKLEKFRQSNPGWIFGGLGYDLKNDVEKLTSSNLDALSFPDCFFFVPKYLIGLSKNGLDVILGNPSIADEIINITPSLSPQEQEEPPLIQQRFTREEYITKVKAIQQHIAAGDIYETNFCIDFYSENAIISPLASFLKLNALSKAPFSSYFKWFDKFIICASPERFLAKRGNQLISQPIKGTAKRSKNTEEDLWLKNTLQQHPKERQENVMIVDLVRNDLTKSAIKGSVTVEELFGVYSFQQVHQMISTVICKANPTLSVIDILKNTFPMGSMTGAPKIRAMQLMEHYEKTKRGIYSGALGYISPNNDFDFNVVIRSILYNASQQYLSFHAGSAITYYADAEKEYEECLLKVKALVQAVNGKLI</sequence>
<gene>
    <name evidence="2" type="ORF">ACFSAH_15410</name>
</gene>
<dbReference type="SUPFAM" id="SSF56322">
    <property type="entry name" value="ADC synthase"/>
    <property type="match status" value="1"/>
</dbReference>
<comment type="caution">
    <text evidence="2">The sequence shown here is derived from an EMBL/GenBank/DDBJ whole genome shotgun (WGS) entry which is preliminary data.</text>
</comment>
<name>A0ABW4IGX8_9SPHI</name>
<proteinExistence type="predicted"/>
<accession>A0ABW4IGX8</accession>
<keyword evidence="3" id="KW-1185">Reference proteome</keyword>
<reference evidence="3" key="1">
    <citation type="journal article" date="2019" name="Int. J. Syst. Evol. Microbiol.">
        <title>The Global Catalogue of Microorganisms (GCM) 10K type strain sequencing project: providing services to taxonomists for standard genome sequencing and annotation.</title>
        <authorList>
            <consortium name="The Broad Institute Genomics Platform"/>
            <consortium name="The Broad Institute Genome Sequencing Center for Infectious Disease"/>
            <person name="Wu L."/>
            <person name="Ma J."/>
        </authorList>
    </citation>
    <scope>NUCLEOTIDE SEQUENCE [LARGE SCALE GENOMIC DNA]</scope>
    <source>
        <strain evidence="3">CCUG 53762</strain>
    </source>
</reference>
<dbReference type="InterPro" id="IPR005801">
    <property type="entry name" value="ADC_synthase"/>
</dbReference>
<evidence type="ECO:0000313" key="2">
    <source>
        <dbReference type="EMBL" id="MFD1631264.1"/>
    </source>
</evidence>
<evidence type="ECO:0000313" key="3">
    <source>
        <dbReference type="Proteomes" id="UP001597118"/>
    </source>
</evidence>
<dbReference type="Pfam" id="PF00425">
    <property type="entry name" value="Chorismate_bind"/>
    <property type="match status" value="1"/>
</dbReference>
<dbReference type="Proteomes" id="UP001597118">
    <property type="component" value="Unassembled WGS sequence"/>
</dbReference>
<dbReference type="Gene3D" id="3.60.120.10">
    <property type="entry name" value="Anthranilate synthase"/>
    <property type="match status" value="1"/>
</dbReference>
<dbReference type="PANTHER" id="PTHR11236">
    <property type="entry name" value="AMINOBENZOATE/ANTHRANILATE SYNTHASE"/>
    <property type="match status" value="1"/>
</dbReference>
<dbReference type="PRINTS" id="PR00095">
    <property type="entry name" value="ANTSNTHASEI"/>
</dbReference>
<evidence type="ECO:0000259" key="1">
    <source>
        <dbReference type="Pfam" id="PF00425"/>
    </source>
</evidence>
<organism evidence="2 3">
    <name type="scientific">Pseudopedobacter beijingensis</name>
    <dbReference type="NCBI Taxonomy" id="1207056"/>
    <lineage>
        <taxon>Bacteria</taxon>
        <taxon>Pseudomonadati</taxon>
        <taxon>Bacteroidota</taxon>
        <taxon>Sphingobacteriia</taxon>
        <taxon>Sphingobacteriales</taxon>
        <taxon>Sphingobacteriaceae</taxon>
        <taxon>Pseudopedobacter</taxon>
    </lineage>
</organism>
<dbReference type="EMBL" id="JBHUDG010000044">
    <property type="protein sequence ID" value="MFD1631264.1"/>
    <property type="molecule type" value="Genomic_DNA"/>
</dbReference>
<feature type="domain" description="Chorismate-utilising enzyme C-terminal" evidence="1">
    <location>
        <begin position="152"/>
        <end position="408"/>
    </location>
</feature>
<protein>
    <submittedName>
        <fullName evidence="2">Anthranilate synthase component I family protein</fullName>
    </submittedName>
</protein>
<dbReference type="PANTHER" id="PTHR11236:SF50">
    <property type="entry name" value="AMINODEOXYCHORISMATE SYNTHASE COMPONENT 1"/>
    <property type="match status" value="1"/>
</dbReference>
<dbReference type="InterPro" id="IPR015890">
    <property type="entry name" value="Chorismate_C"/>
</dbReference>